<keyword evidence="5 8" id="KW-0812">Transmembrane</keyword>
<evidence type="ECO:0000256" key="3">
    <source>
        <dbReference type="ARBA" id="ARBA00022448"/>
    </source>
</evidence>
<dbReference type="InterPro" id="IPR038770">
    <property type="entry name" value="Na+/solute_symporter_sf"/>
</dbReference>
<comment type="caution">
    <text evidence="9">The sequence shown here is derived from an EMBL/GenBank/DDBJ whole genome shotgun (WGS) entry which is preliminary data.</text>
</comment>
<feature type="transmembrane region" description="Helical" evidence="8">
    <location>
        <begin position="289"/>
        <end position="310"/>
    </location>
</feature>
<protein>
    <submittedName>
        <fullName evidence="9">AEC family transporter</fullName>
    </submittedName>
</protein>
<organism evidence="9 10">
    <name type="scientific">Microbaculum marinum</name>
    <dbReference type="NCBI Taxonomy" id="1764581"/>
    <lineage>
        <taxon>Bacteria</taxon>
        <taxon>Pseudomonadati</taxon>
        <taxon>Pseudomonadota</taxon>
        <taxon>Alphaproteobacteria</taxon>
        <taxon>Hyphomicrobiales</taxon>
        <taxon>Tepidamorphaceae</taxon>
        <taxon>Microbaculum</taxon>
    </lineage>
</organism>
<keyword evidence="3" id="KW-0813">Transport</keyword>
<evidence type="ECO:0000256" key="4">
    <source>
        <dbReference type="ARBA" id="ARBA00022475"/>
    </source>
</evidence>
<feature type="transmembrane region" description="Helical" evidence="8">
    <location>
        <begin position="99"/>
        <end position="119"/>
    </location>
</feature>
<dbReference type="Proteomes" id="UP001378188">
    <property type="component" value="Unassembled WGS sequence"/>
</dbReference>
<comment type="similarity">
    <text evidence="2">Belongs to the auxin efflux carrier (TC 2.A.69) family.</text>
</comment>
<dbReference type="InterPro" id="IPR004776">
    <property type="entry name" value="Mem_transp_PIN-like"/>
</dbReference>
<dbReference type="GO" id="GO:0005886">
    <property type="term" value="C:plasma membrane"/>
    <property type="evidence" value="ECO:0007669"/>
    <property type="project" value="UniProtKB-SubCell"/>
</dbReference>
<evidence type="ECO:0000256" key="1">
    <source>
        <dbReference type="ARBA" id="ARBA00004651"/>
    </source>
</evidence>
<comment type="subcellular location">
    <subcellularLocation>
        <location evidence="1">Cell membrane</location>
        <topology evidence="1">Multi-pass membrane protein</topology>
    </subcellularLocation>
</comment>
<dbReference type="Pfam" id="PF03547">
    <property type="entry name" value="Mem_trans"/>
    <property type="match status" value="1"/>
</dbReference>
<dbReference type="GO" id="GO:0055085">
    <property type="term" value="P:transmembrane transport"/>
    <property type="evidence" value="ECO:0007669"/>
    <property type="project" value="InterPro"/>
</dbReference>
<evidence type="ECO:0000256" key="7">
    <source>
        <dbReference type="ARBA" id="ARBA00023136"/>
    </source>
</evidence>
<sequence length="320" mass="34848">MTQVLSLALPFFGLIFLGFLGGKIVKLPAEGLGWLNIFIVYFALPALFFQLLSETPFEQLAQWSFVLTTTFSTYCIFSLAFLIGYLVTRGNVQESTIQALVGSYSNIGYMGPGLTLAALGPAATVPTALIFCFDNTMLFTLVPLLMALGRRDHVSGLSMALGIARRVLLHPFILATIAGVLAAYFRFEPPQAIDRILTYLSSAAAPCALFAMGVTVALRPVTRIPWELPFLAFCKLVLHPALVLVLLSFMGNFEPVWVATAVLMSALPPALNVFVLAQQYQVYVERASSSILLGTIISVFTLTTVLYLVSNDMLPTDLFP</sequence>
<dbReference type="AlphaFoldDB" id="A0AAW9S088"/>
<evidence type="ECO:0000256" key="8">
    <source>
        <dbReference type="SAM" id="Phobius"/>
    </source>
</evidence>
<evidence type="ECO:0000256" key="5">
    <source>
        <dbReference type="ARBA" id="ARBA00022692"/>
    </source>
</evidence>
<feature type="transmembrane region" description="Helical" evidence="8">
    <location>
        <begin position="6"/>
        <end position="25"/>
    </location>
</feature>
<feature type="transmembrane region" description="Helical" evidence="8">
    <location>
        <begin position="167"/>
        <end position="187"/>
    </location>
</feature>
<feature type="transmembrane region" description="Helical" evidence="8">
    <location>
        <begin position="230"/>
        <end position="250"/>
    </location>
</feature>
<reference evidence="9 10" key="1">
    <citation type="submission" date="2024-02" db="EMBL/GenBank/DDBJ databases">
        <title>Genome analysis and characterization of Microbaculum marinisediminis sp. nov., isolated from marine sediment.</title>
        <authorList>
            <person name="Du Z.-J."/>
            <person name="Ye Y.-Q."/>
            <person name="Zhang Z.-R."/>
            <person name="Yuan S.-M."/>
            <person name="Zhang X.-Y."/>
        </authorList>
    </citation>
    <scope>NUCLEOTIDE SEQUENCE [LARGE SCALE GENOMIC DNA]</scope>
    <source>
        <strain evidence="9 10">SDUM1044001</strain>
    </source>
</reference>
<feature type="transmembrane region" description="Helical" evidence="8">
    <location>
        <begin position="63"/>
        <end position="87"/>
    </location>
</feature>
<feature type="transmembrane region" description="Helical" evidence="8">
    <location>
        <begin position="256"/>
        <end position="277"/>
    </location>
</feature>
<feature type="transmembrane region" description="Helical" evidence="8">
    <location>
        <begin position="199"/>
        <end position="218"/>
    </location>
</feature>
<dbReference type="EMBL" id="JAZHOF010000007">
    <property type="protein sequence ID" value="MEJ8573251.1"/>
    <property type="molecule type" value="Genomic_DNA"/>
</dbReference>
<dbReference type="Gene3D" id="1.20.1530.20">
    <property type="match status" value="1"/>
</dbReference>
<dbReference type="PANTHER" id="PTHR36838">
    <property type="entry name" value="AUXIN EFFLUX CARRIER FAMILY PROTEIN"/>
    <property type="match status" value="1"/>
</dbReference>
<feature type="transmembrane region" description="Helical" evidence="8">
    <location>
        <begin position="125"/>
        <end position="146"/>
    </location>
</feature>
<name>A0AAW9S088_9HYPH</name>
<dbReference type="RefSeq" id="WP_340330951.1">
    <property type="nucleotide sequence ID" value="NZ_JAZHOF010000007.1"/>
</dbReference>
<evidence type="ECO:0000313" key="10">
    <source>
        <dbReference type="Proteomes" id="UP001378188"/>
    </source>
</evidence>
<evidence type="ECO:0000256" key="2">
    <source>
        <dbReference type="ARBA" id="ARBA00010145"/>
    </source>
</evidence>
<keyword evidence="7 8" id="KW-0472">Membrane</keyword>
<keyword evidence="10" id="KW-1185">Reference proteome</keyword>
<gene>
    <name evidence="9" type="ORF">V3328_17295</name>
</gene>
<proteinExistence type="inferred from homology"/>
<evidence type="ECO:0000313" key="9">
    <source>
        <dbReference type="EMBL" id="MEJ8573251.1"/>
    </source>
</evidence>
<evidence type="ECO:0000256" key="6">
    <source>
        <dbReference type="ARBA" id="ARBA00022989"/>
    </source>
</evidence>
<feature type="transmembrane region" description="Helical" evidence="8">
    <location>
        <begin position="32"/>
        <end position="51"/>
    </location>
</feature>
<dbReference type="PANTHER" id="PTHR36838:SF3">
    <property type="entry name" value="TRANSPORTER AUXIN EFFLUX CARRIER EC FAMILY"/>
    <property type="match status" value="1"/>
</dbReference>
<keyword evidence="4" id="KW-1003">Cell membrane</keyword>
<keyword evidence="6 8" id="KW-1133">Transmembrane helix</keyword>
<accession>A0AAW9S088</accession>